<evidence type="ECO:0000313" key="6">
    <source>
        <dbReference type="EMBL" id="SKB08408.1"/>
    </source>
</evidence>
<evidence type="ECO:0000313" key="7">
    <source>
        <dbReference type="Proteomes" id="UP000190774"/>
    </source>
</evidence>
<dbReference type="PANTHER" id="PTHR11079">
    <property type="entry name" value="CYTOSINE DEAMINASE FAMILY MEMBER"/>
    <property type="match status" value="1"/>
</dbReference>
<comment type="similarity">
    <text evidence="1">Belongs to the cytidine and deoxycytidylate deaminase family.</text>
</comment>
<dbReference type="RefSeq" id="WP_078816037.1">
    <property type="nucleotide sequence ID" value="NZ_FUYE01000027.1"/>
</dbReference>
<dbReference type="CDD" id="cd01285">
    <property type="entry name" value="nucleoside_deaminase"/>
    <property type="match status" value="1"/>
</dbReference>
<evidence type="ECO:0000256" key="1">
    <source>
        <dbReference type="ARBA" id="ARBA00006576"/>
    </source>
</evidence>
<dbReference type="Proteomes" id="UP000190774">
    <property type="component" value="Unassembled WGS sequence"/>
</dbReference>
<proteinExistence type="inferred from homology"/>
<dbReference type="Pfam" id="PF00383">
    <property type="entry name" value="dCMP_cyt_deam_1"/>
    <property type="match status" value="1"/>
</dbReference>
<dbReference type="GO" id="GO:0046872">
    <property type="term" value="F:metal ion binding"/>
    <property type="evidence" value="ECO:0007669"/>
    <property type="project" value="UniProtKB-KW"/>
</dbReference>
<dbReference type="STRING" id="48467.SAMN02745166_04933"/>
<evidence type="ECO:0000256" key="2">
    <source>
        <dbReference type="ARBA" id="ARBA00022723"/>
    </source>
</evidence>
<name>A0A1T4Z3I6_9BACT</name>
<keyword evidence="3" id="KW-0378">Hydrolase</keyword>
<dbReference type="FunFam" id="3.40.140.10:FF:000011">
    <property type="entry name" value="tRNA-specific adenosine deaminase"/>
    <property type="match status" value="1"/>
</dbReference>
<reference evidence="7" key="1">
    <citation type="submission" date="2017-02" db="EMBL/GenBank/DDBJ databases">
        <authorList>
            <person name="Varghese N."/>
            <person name="Submissions S."/>
        </authorList>
    </citation>
    <scope>NUCLEOTIDE SEQUENCE [LARGE SCALE GENOMIC DNA]</scope>
    <source>
        <strain evidence="7">ATCC 700200</strain>
    </source>
</reference>
<dbReference type="GO" id="GO:0006152">
    <property type="term" value="P:purine nucleoside catabolic process"/>
    <property type="evidence" value="ECO:0007669"/>
    <property type="project" value="TreeGrafter"/>
</dbReference>
<accession>A0A1T4Z3I6</accession>
<dbReference type="Gene3D" id="3.40.140.10">
    <property type="entry name" value="Cytidine Deaminase, domain 2"/>
    <property type="match status" value="1"/>
</dbReference>
<dbReference type="EMBL" id="FUYE01000027">
    <property type="protein sequence ID" value="SKB08408.1"/>
    <property type="molecule type" value="Genomic_DNA"/>
</dbReference>
<gene>
    <name evidence="6" type="ORF">SAMN02745166_04933</name>
</gene>
<dbReference type="SUPFAM" id="SSF53927">
    <property type="entry name" value="Cytidine deaminase-like"/>
    <property type="match status" value="1"/>
</dbReference>
<dbReference type="AlphaFoldDB" id="A0A1T4Z3I6"/>
<keyword evidence="7" id="KW-1185">Reference proteome</keyword>
<dbReference type="PROSITE" id="PS51747">
    <property type="entry name" value="CYT_DCMP_DEAMINASES_2"/>
    <property type="match status" value="1"/>
</dbReference>
<evidence type="ECO:0000256" key="3">
    <source>
        <dbReference type="ARBA" id="ARBA00022801"/>
    </source>
</evidence>
<protein>
    <submittedName>
        <fullName evidence="6">tRNA(Arg) A34 adenosine deaminase TadA</fullName>
    </submittedName>
</protein>
<dbReference type="InterPro" id="IPR016193">
    <property type="entry name" value="Cytidine_deaminase-like"/>
</dbReference>
<dbReference type="OrthoDB" id="9802676at2"/>
<feature type="domain" description="CMP/dCMP-type deaminase" evidence="5">
    <location>
        <begin position="3"/>
        <end position="127"/>
    </location>
</feature>
<dbReference type="GO" id="GO:0047974">
    <property type="term" value="F:guanosine deaminase activity"/>
    <property type="evidence" value="ECO:0007669"/>
    <property type="project" value="TreeGrafter"/>
</dbReference>
<dbReference type="PANTHER" id="PTHR11079:SF161">
    <property type="entry name" value="CMP_DCMP-TYPE DEAMINASE DOMAIN-CONTAINING PROTEIN"/>
    <property type="match status" value="1"/>
</dbReference>
<evidence type="ECO:0000256" key="4">
    <source>
        <dbReference type="ARBA" id="ARBA00022833"/>
    </source>
</evidence>
<keyword evidence="4" id="KW-0862">Zinc</keyword>
<keyword evidence="2" id="KW-0479">Metal-binding</keyword>
<organism evidence="6 7">
    <name type="scientific">Prosthecobacter debontii</name>
    <dbReference type="NCBI Taxonomy" id="48467"/>
    <lineage>
        <taxon>Bacteria</taxon>
        <taxon>Pseudomonadati</taxon>
        <taxon>Verrucomicrobiota</taxon>
        <taxon>Verrucomicrobiia</taxon>
        <taxon>Verrucomicrobiales</taxon>
        <taxon>Verrucomicrobiaceae</taxon>
        <taxon>Prosthecobacter</taxon>
    </lineage>
</organism>
<dbReference type="InterPro" id="IPR002125">
    <property type="entry name" value="CMP_dCMP_dom"/>
</dbReference>
<sequence>MTTHDQRLLRLAIHLAQENLTTGVGGPFGAVIARGTDILATASNEVTSTNDPTAHAEVVAIRQACLSIGHYSLAGCILYASCEPCPMCLAATYWARIDRLYYAASRHDAAEAGFDDEFLYRELVLPVNERIIPTHQQLASEGAAIFTAWSAKTDKVMY</sequence>
<evidence type="ECO:0000259" key="5">
    <source>
        <dbReference type="PROSITE" id="PS51747"/>
    </source>
</evidence>